<evidence type="ECO:0000313" key="2">
    <source>
        <dbReference type="EMBL" id="MBK1881220.1"/>
    </source>
</evidence>
<name>A0A934S4S4_9BACT</name>
<gene>
    <name evidence="2" type="ORF">JIN85_02270</name>
</gene>
<keyword evidence="1" id="KW-0472">Membrane</keyword>
<accession>A0A934S4S4</accession>
<reference evidence="2" key="1">
    <citation type="submission" date="2021-01" db="EMBL/GenBank/DDBJ databases">
        <title>Modified the classification status of verrucomicrobia.</title>
        <authorList>
            <person name="Feng X."/>
        </authorList>
    </citation>
    <scope>NUCLEOTIDE SEQUENCE</scope>
    <source>
        <strain evidence="2">KCTC 22041</strain>
    </source>
</reference>
<sequence length="111" mass="12657">MWKRFIWILVVAGIAGLFVIPLNPVNSKILKLAYLICIAVTWSGCTILGWKHKTLRTAALLLPFLAVILLFLPSREIDPGELRQSYVRRMTEFERTKYFGSTPKIGDEAFC</sequence>
<feature type="transmembrane region" description="Helical" evidence="1">
    <location>
        <begin position="6"/>
        <end position="25"/>
    </location>
</feature>
<evidence type="ECO:0000256" key="1">
    <source>
        <dbReference type="SAM" id="Phobius"/>
    </source>
</evidence>
<dbReference type="EMBL" id="JAENIJ010000002">
    <property type="protein sequence ID" value="MBK1881220.1"/>
    <property type="molecule type" value="Genomic_DNA"/>
</dbReference>
<keyword evidence="1" id="KW-1133">Transmembrane helix</keyword>
<dbReference type="Proteomes" id="UP000603141">
    <property type="component" value="Unassembled WGS sequence"/>
</dbReference>
<dbReference type="AlphaFoldDB" id="A0A934S4S4"/>
<comment type="caution">
    <text evidence="2">The sequence shown here is derived from an EMBL/GenBank/DDBJ whole genome shotgun (WGS) entry which is preliminary data.</text>
</comment>
<keyword evidence="1" id="KW-0812">Transmembrane</keyword>
<feature type="transmembrane region" description="Helical" evidence="1">
    <location>
        <begin position="56"/>
        <end position="73"/>
    </location>
</feature>
<keyword evidence="3" id="KW-1185">Reference proteome</keyword>
<feature type="transmembrane region" description="Helical" evidence="1">
    <location>
        <begin position="32"/>
        <end position="50"/>
    </location>
</feature>
<proteinExistence type="predicted"/>
<organism evidence="2 3">
    <name type="scientific">Luteolibacter pohnpeiensis</name>
    <dbReference type="NCBI Taxonomy" id="454153"/>
    <lineage>
        <taxon>Bacteria</taxon>
        <taxon>Pseudomonadati</taxon>
        <taxon>Verrucomicrobiota</taxon>
        <taxon>Verrucomicrobiia</taxon>
        <taxon>Verrucomicrobiales</taxon>
        <taxon>Verrucomicrobiaceae</taxon>
        <taxon>Luteolibacter</taxon>
    </lineage>
</organism>
<protein>
    <submittedName>
        <fullName evidence="2">Uncharacterized protein</fullName>
    </submittedName>
</protein>
<evidence type="ECO:0000313" key="3">
    <source>
        <dbReference type="Proteomes" id="UP000603141"/>
    </source>
</evidence>